<name>A0ABZ1U4U0_9ACTN</name>
<dbReference type="EMBL" id="CP108110">
    <property type="protein sequence ID" value="WUQ86178.1"/>
    <property type="molecule type" value="Genomic_DNA"/>
</dbReference>
<evidence type="ECO:0000256" key="1">
    <source>
        <dbReference type="SAM" id="MobiDB-lite"/>
    </source>
</evidence>
<feature type="region of interest" description="Disordered" evidence="1">
    <location>
        <begin position="29"/>
        <end position="68"/>
    </location>
</feature>
<evidence type="ECO:0000313" key="3">
    <source>
        <dbReference type="Proteomes" id="UP001432222"/>
    </source>
</evidence>
<keyword evidence="3" id="KW-1185">Reference proteome</keyword>
<organism evidence="2 3">
    <name type="scientific">Kitasatospora purpeofusca</name>
    <dbReference type="NCBI Taxonomy" id="67352"/>
    <lineage>
        <taxon>Bacteria</taxon>
        <taxon>Bacillati</taxon>
        <taxon>Actinomycetota</taxon>
        <taxon>Actinomycetes</taxon>
        <taxon>Kitasatosporales</taxon>
        <taxon>Streptomycetaceae</taxon>
        <taxon>Kitasatospora</taxon>
    </lineage>
</organism>
<dbReference type="RefSeq" id="WP_328956820.1">
    <property type="nucleotide sequence ID" value="NZ_CP108110.1"/>
</dbReference>
<evidence type="ECO:0000313" key="2">
    <source>
        <dbReference type="EMBL" id="WUQ86178.1"/>
    </source>
</evidence>
<proteinExistence type="predicted"/>
<accession>A0ABZ1U4U0</accession>
<reference evidence="2" key="1">
    <citation type="submission" date="2022-10" db="EMBL/GenBank/DDBJ databases">
        <title>The complete genomes of actinobacterial strains from the NBC collection.</title>
        <authorList>
            <person name="Joergensen T.S."/>
            <person name="Alvarez Arevalo M."/>
            <person name="Sterndorff E.B."/>
            <person name="Faurdal D."/>
            <person name="Vuksanovic O."/>
            <person name="Mourched A.-S."/>
            <person name="Charusanti P."/>
            <person name="Shaw S."/>
            <person name="Blin K."/>
            <person name="Weber T."/>
        </authorList>
    </citation>
    <scope>NUCLEOTIDE SEQUENCE</scope>
    <source>
        <strain evidence="2">NBC_00222</strain>
    </source>
</reference>
<sequence>MSDTVSELCDLLHSLPEGERELVLGALGLTRAPDGPTPTPGKARQGGRRTPLPAARSAPGIETSIEWI</sequence>
<protein>
    <submittedName>
        <fullName evidence="2">Uncharacterized protein</fullName>
    </submittedName>
</protein>
<gene>
    <name evidence="2" type="ORF">OHA16_26410</name>
</gene>
<dbReference type="Proteomes" id="UP001432222">
    <property type="component" value="Chromosome"/>
</dbReference>